<comment type="caution">
    <text evidence="2">The sequence shown here is derived from an EMBL/GenBank/DDBJ whole genome shotgun (WGS) entry which is preliminary data.</text>
</comment>
<dbReference type="AlphaFoldDB" id="A0A846WTV1"/>
<keyword evidence="1" id="KW-1133">Transmembrane helix</keyword>
<dbReference type="EMBL" id="JAAXPC010000026">
    <property type="protein sequence ID" value="NKY04972.1"/>
    <property type="molecule type" value="Genomic_DNA"/>
</dbReference>
<evidence type="ECO:0000313" key="3">
    <source>
        <dbReference type="Proteomes" id="UP000563898"/>
    </source>
</evidence>
<organism evidence="2 3">
    <name type="scientific">Gordonia polyisoprenivorans</name>
    <dbReference type="NCBI Taxonomy" id="84595"/>
    <lineage>
        <taxon>Bacteria</taxon>
        <taxon>Bacillati</taxon>
        <taxon>Actinomycetota</taxon>
        <taxon>Actinomycetes</taxon>
        <taxon>Mycobacteriales</taxon>
        <taxon>Gordoniaceae</taxon>
        <taxon>Gordonia</taxon>
    </lineage>
</organism>
<proteinExistence type="predicted"/>
<protein>
    <submittedName>
        <fullName evidence="2">Uncharacterized protein</fullName>
    </submittedName>
</protein>
<feature type="transmembrane region" description="Helical" evidence="1">
    <location>
        <begin position="137"/>
        <end position="155"/>
    </location>
</feature>
<gene>
    <name evidence="2" type="ORF">HGA05_25765</name>
</gene>
<keyword evidence="1" id="KW-0472">Membrane</keyword>
<dbReference type="RefSeq" id="WP_035728692.1">
    <property type="nucleotide sequence ID" value="NZ_CP073075.1"/>
</dbReference>
<name>A0A846WTV1_9ACTN</name>
<feature type="transmembrane region" description="Helical" evidence="1">
    <location>
        <begin position="53"/>
        <end position="73"/>
    </location>
</feature>
<sequence>MTTRQQLPLPTVWKRAQQLTALFGLMVTACGVWILVVAAIGAQDRTPAHEIYLLSWGVTFTILGLNMFVLLSIDRRSLARAPVRSTASGLVIDVRPRSWALLPSSLAAFIGCLAIGYGVHTGTVTNMAVPGDETPVTIMMLVGAALCFCGVVAAFRPRTGVAVILTPTTVTFEPGTRREFTTPWEALLELRPARFKATMRVEVRSLAGRTDYDASLSCVGPLTLHTLLHYYWQHPQARDELADRRSRERLLERRFGIE</sequence>
<feature type="transmembrane region" description="Helical" evidence="1">
    <location>
        <begin position="99"/>
        <end position="117"/>
    </location>
</feature>
<accession>A0A846WTV1</accession>
<dbReference type="Proteomes" id="UP000563898">
    <property type="component" value="Unassembled WGS sequence"/>
</dbReference>
<feature type="transmembrane region" description="Helical" evidence="1">
    <location>
        <begin position="21"/>
        <end position="41"/>
    </location>
</feature>
<evidence type="ECO:0000256" key="1">
    <source>
        <dbReference type="SAM" id="Phobius"/>
    </source>
</evidence>
<keyword evidence="1" id="KW-0812">Transmembrane</keyword>
<dbReference type="PROSITE" id="PS51257">
    <property type="entry name" value="PROKAR_LIPOPROTEIN"/>
    <property type="match status" value="1"/>
</dbReference>
<reference evidence="2 3" key="1">
    <citation type="submission" date="2020-04" db="EMBL/GenBank/DDBJ databases">
        <title>MicrobeNet Type strains.</title>
        <authorList>
            <person name="Nicholson A.C."/>
        </authorList>
    </citation>
    <scope>NUCLEOTIDE SEQUENCE [LARGE SCALE GENOMIC DNA]</scope>
    <source>
        <strain evidence="2 3">ATCC BAA-14</strain>
    </source>
</reference>
<evidence type="ECO:0000313" key="2">
    <source>
        <dbReference type="EMBL" id="NKY04972.1"/>
    </source>
</evidence>